<evidence type="ECO:0000259" key="9">
    <source>
        <dbReference type="PROSITE" id="PS51918"/>
    </source>
</evidence>
<dbReference type="GO" id="GO:0000287">
    <property type="term" value="F:magnesium ion binding"/>
    <property type="evidence" value="ECO:0007669"/>
    <property type="project" value="UniProtKB-UniRule"/>
</dbReference>
<dbReference type="GO" id="GO:0008616">
    <property type="term" value="P:tRNA queuosine(34) biosynthetic process"/>
    <property type="evidence" value="ECO:0007669"/>
    <property type="project" value="UniProtKB-UniRule"/>
</dbReference>
<comment type="caution">
    <text evidence="8">Lacks conserved residue(s) required for the propagation of feature annotation.</text>
</comment>
<comment type="similarity">
    <text evidence="8">Belongs to the radical SAM superfamily. 7-carboxy-7-deazaguanine synthase family.</text>
</comment>
<dbReference type="GO" id="GO:1904047">
    <property type="term" value="F:S-adenosyl-L-methionine binding"/>
    <property type="evidence" value="ECO:0007669"/>
    <property type="project" value="UniProtKB-UniRule"/>
</dbReference>
<feature type="binding site" evidence="8">
    <location>
        <position position="73"/>
    </location>
    <ligand>
        <name>S-adenosyl-L-methionine</name>
        <dbReference type="ChEBI" id="CHEBI:59789"/>
    </ligand>
</feature>
<evidence type="ECO:0000256" key="3">
    <source>
        <dbReference type="ARBA" id="ARBA00022723"/>
    </source>
</evidence>
<dbReference type="UniPathway" id="UPA00391"/>
<dbReference type="KEGG" id="emi:Emin_0635"/>
<gene>
    <name evidence="8" type="primary">queE</name>
    <name evidence="10" type="ordered locus">Emin_0635</name>
</gene>
<dbReference type="EMBL" id="CP001055">
    <property type="protein sequence ID" value="ACC98190.1"/>
    <property type="molecule type" value="Genomic_DNA"/>
</dbReference>
<evidence type="ECO:0000256" key="7">
    <source>
        <dbReference type="ARBA" id="ARBA00023239"/>
    </source>
</evidence>
<dbReference type="PROSITE" id="PS51918">
    <property type="entry name" value="RADICAL_SAM"/>
    <property type="match status" value="1"/>
</dbReference>
<dbReference type="STRING" id="445932.Emin_0635"/>
<dbReference type="PANTHER" id="PTHR42836:SF1">
    <property type="entry name" value="7-CARBOXY-7-DEAZAGUANINE SYNTHASE"/>
    <property type="match status" value="1"/>
</dbReference>
<comment type="pathway">
    <text evidence="8">Purine metabolism; 7-cyano-7-deazaguanine biosynthesis.</text>
</comment>
<keyword evidence="6 8" id="KW-0411">Iron-sulfur</keyword>
<comment type="cofactor">
    <cofactor evidence="8">
        <name>[4Fe-4S] cluster</name>
        <dbReference type="ChEBI" id="CHEBI:49883"/>
    </cofactor>
    <text evidence="8">Binds 1 [4Fe-4S] cluster. The cluster is coordinated with 3 cysteines and an exchangeable S-adenosyl-L-methionine.</text>
</comment>
<dbReference type="SFLD" id="SFLDS00029">
    <property type="entry name" value="Radical_SAM"/>
    <property type="match status" value="1"/>
</dbReference>
<evidence type="ECO:0000313" key="11">
    <source>
        <dbReference type="Proteomes" id="UP000001029"/>
    </source>
</evidence>
<dbReference type="GO" id="GO:0051539">
    <property type="term" value="F:4 iron, 4 sulfur cluster binding"/>
    <property type="evidence" value="ECO:0007669"/>
    <property type="project" value="UniProtKB-UniRule"/>
</dbReference>
<evidence type="ECO:0000256" key="8">
    <source>
        <dbReference type="HAMAP-Rule" id="MF_00917"/>
    </source>
</evidence>
<sequence>MQAPSFKLTEIFYSLQGEGMYTGTAAVFVRLSGCLMGCSFCDTDFKENFVMTSEEIIKEVKKYPSKIVIITGGEPAEQDICALIKSLKQAGLKVHIETNGSIYFDAQGVDNLTVSPKTYVDPNMLKSAHVIKIVVGQDTDISDLKKYFNYASEGRLIYLQPESNKQENIDLCVKLIKENPFLRLSLQTHKFAKIP</sequence>
<comment type="function">
    <text evidence="8">Catalyzes the complex heterocyclic radical-mediated conversion of 6-carboxy-5,6,7,8-tetrahydropterin (CPH4) to 7-carboxy-7-deazaguanine (CDG), a step common to the biosynthetic pathways of all 7-deazapurine-containing compounds.</text>
</comment>
<feature type="binding site" evidence="8">
    <location>
        <position position="30"/>
    </location>
    <ligand>
        <name>substrate</name>
    </ligand>
</feature>
<keyword evidence="2 8" id="KW-0949">S-adenosyl-L-methionine</keyword>
<feature type="binding site" evidence="8">
    <location>
        <position position="71"/>
    </location>
    <ligand>
        <name>substrate</name>
    </ligand>
</feature>
<feature type="binding site" evidence="8">
    <location>
        <position position="38"/>
    </location>
    <ligand>
        <name>[4Fe-4S] cluster</name>
        <dbReference type="ChEBI" id="CHEBI:49883"/>
        <note>4Fe-4S-S-AdoMet</note>
    </ligand>
</feature>
<evidence type="ECO:0000256" key="2">
    <source>
        <dbReference type="ARBA" id="ARBA00022691"/>
    </source>
</evidence>
<accession>B2KC63</accession>
<proteinExistence type="inferred from homology"/>
<dbReference type="PANTHER" id="PTHR42836">
    <property type="entry name" value="7-CARBOXY-7-DEAZAGUANINE SYNTHASE"/>
    <property type="match status" value="1"/>
</dbReference>
<dbReference type="Pfam" id="PF04055">
    <property type="entry name" value="Radical_SAM"/>
    <property type="match status" value="1"/>
</dbReference>
<evidence type="ECO:0000256" key="6">
    <source>
        <dbReference type="ARBA" id="ARBA00023014"/>
    </source>
</evidence>
<keyword evidence="11" id="KW-1185">Reference proteome</keyword>
<keyword evidence="1 8" id="KW-0004">4Fe-4S</keyword>
<evidence type="ECO:0000256" key="5">
    <source>
        <dbReference type="ARBA" id="ARBA00023004"/>
    </source>
</evidence>
<dbReference type="SUPFAM" id="SSF102114">
    <property type="entry name" value="Radical SAM enzymes"/>
    <property type="match status" value="1"/>
</dbReference>
<name>B2KC63_ELUMP</name>
<feature type="binding site" evidence="8">
    <location>
        <begin position="15"/>
        <end position="17"/>
    </location>
    <ligand>
        <name>substrate</name>
    </ligand>
</feature>
<evidence type="ECO:0000256" key="4">
    <source>
        <dbReference type="ARBA" id="ARBA00022842"/>
    </source>
</evidence>
<dbReference type="InterPro" id="IPR013785">
    <property type="entry name" value="Aldolase_TIM"/>
</dbReference>
<dbReference type="HAMAP" id="MF_00917">
    <property type="entry name" value="QueE"/>
    <property type="match status" value="1"/>
</dbReference>
<feature type="binding site" evidence="8">
    <location>
        <begin position="40"/>
        <end position="42"/>
    </location>
    <ligand>
        <name>S-adenosyl-L-methionine</name>
        <dbReference type="ChEBI" id="CHEBI:59789"/>
    </ligand>
</feature>
<reference evidence="10 11" key="1">
    <citation type="journal article" date="2009" name="Appl. Environ. Microbiol.">
        <title>Genomic analysis of 'Elusimicrobium minutum,' the first cultivated representative of the phylum 'Elusimicrobia' (formerly termite group 1).</title>
        <authorList>
            <person name="Herlemann D.P.R."/>
            <person name="Geissinger O."/>
            <person name="Ikeda-Ohtsubo W."/>
            <person name="Kunin V."/>
            <person name="Sun H."/>
            <person name="Lapidus A."/>
            <person name="Hugenholtz P."/>
            <person name="Brune A."/>
        </authorList>
    </citation>
    <scope>NUCLEOTIDE SEQUENCE [LARGE SCALE GENOMIC DNA]</scope>
    <source>
        <strain evidence="10 11">Pei191</strain>
    </source>
</reference>
<feature type="binding site" evidence="8">
    <location>
        <begin position="115"/>
        <end position="117"/>
    </location>
    <ligand>
        <name>S-adenosyl-L-methionine</name>
        <dbReference type="ChEBI" id="CHEBI:59789"/>
    </ligand>
</feature>
<dbReference type="GO" id="GO:0016840">
    <property type="term" value="F:carbon-nitrogen lyase activity"/>
    <property type="evidence" value="ECO:0007669"/>
    <property type="project" value="UniProtKB-UniRule"/>
</dbReference>
<feature type="domain" description="Radical SAM core" evidence="9">
    <location>
        <begin position="21"/>
        <end position="195"/>
    </location>
</feature>
<keyword evidence="3 8" id="KW-0479">Metal-binding</keyword>
<comment type="subunit">
    <text evidence="8">Homodimer.</text>
</comment>
<protein>
    <recommendedName>
        <fullName evidence="8">7-carboxy-7-deazaguanine synthase</fullName>
        <shortName evidence="8">CDG synthase</shortName>
        <ecNumber evidence="8">4.3.99.3</ecNumber>
    </recommendedName>
    <alternativeName>
        <fullName evidence="8">Queuosine biosynthesis protein QueE</fullName>
    </alternativeName>
</protein>
<dbReference type="HOGENOM" id="CLU_066739_0_1_0"/>
<dbReference type="AlphaFoldDB" id="B2KC63"/>
<feature type="binding site" evidence="8">
    <location>
        <position position="41"/>
    </location>
    <ligand>
        <name>[4Fe-4S] cluster</name>
        <dbReference type="ChEBI" id="CHEBI:49883"/>
        <note>4Fe-4S-S-AdoMet</note>
    </ligand>
</feature>
<comment type="cofactor">
    <cofactor evidence="8">
        <name>Mg(2+)</name>
        <dbReference type="ChEBI" id="CHEBI:18420"/>
    </cofactor>
</comment>
<dbReference type="InterPro" id="IPR007197">
    <property type="entry name" value="rSAM"/>
</dbReference>
<keyword evidence="8" id="KW-0671">Queuosine biosynthesis</keyword>
<keyword evidence="7 8" id="KW-0456">Lyase</keyword>
<dbReference type="CDD" id="cd01335">
    <property type="entry name" value="Radical_SAM"/>
    <property type="match status" value="1"/>
</dbReference>
<dbReference type="InterPro" id="IPR058240">
    <property type="entry name" value="rSAM_sf"/>
</dbReference>
<evidence type="ECO:0000256" key="1">
    <source>
        <dbReference type="ARBA" id="ARBA00022485"/>
    </source>
</evidence>
<keyword evidence="5 8" id="KW-0408">Iron</keyword>
<dbReference type="InterPro" id="IPR024924">
    <property type="entry name" value="7-CO-7-deazaguanine_synth-like"/>
</dbReference>
<feature type="binding site" evidence="8">
    <location>
        <position position="43"/>
    </location>
    <ligand>
        <name>Mg(2+)</name>
        <dbReference type="ChEBI" id="CHEBI:18420"/>
    </ligand>
</feature>
<dbReference type="Gene3D" id="3.20.20.70">
    <property type="entry name" value="Aldolase class I"/>
    <property type="match status" value="1"/>
</dbReference>
<dbReference type="PIRSF" id="PIRSF000370">
    <property type="entry name" value="QueE"/>
    <property type="match status" value="1"/>
</dbReference>
<comment type="cofactor">
    <cofactor evidence="8">
        <name>S-adenosyl-L-methionine</name>
        <dbReference type="ChEBI" id="CHEBI:59789"/>
    </cofactor>
    <text evidence="8">Binds 1 S-adenosyl-L-methionine per subunit.</text>
</comment>
<feature type="binding site" evidence="8">
    <location>
        <position position="195"/>
    </location>
    <ligand>
        <name>substrate</name>
    </ligand>
</feature>
<feature type="binding site" evidence="8">
    <location>
        <position position="34"/>
    </location>
    <ligand>
        <name>[4Fe-4S] cluster</name>
        <dbReference type="ChEBI" id="CHEBI:49883"/>
        <note>4Fe-4S-S-AdoMet</note>
    </ligand>
</feature>
<comment type="catalytic activity">
    <reaction evidence="8">
        <text>6-carboxy-5,6,7,8-tetrahydropterin + H(+) = 7-carboxy-7-carbaguanine + NH4(+)</text>
        <dbReference type="Rhea" id="RHEA:27974"/>
        <dbReference type="ChEBI" id="CHEBI:15378"/>
        <dbReference type="ChEBI" id="CHEBI:28938"/>
        <dbReference type="ChEBI" id="CHEBI:61032"/>
        <dbReference type="ChEBI" id="CHEBI:61036"/>
        <dbReference type="EC" id="4.3.99.3"/>
    </reaction>
</comment>
<evidence type="ECO:0000313" key="10">
    <source>
        <dbReference type="EMBL" id="ACC98190.1"/>
    </source>
</evidence>
<organism evidence="10 11">
    <name type="scientific">Elusimicrobium minutum (strain Pei191)</name>
    <dbReference type="NCBI Taxonomy" id="445932"/>
    <lineage>
        <taxon>Bacteria</taxon>
        <taxon>Pseudomonadati</taxon>
        <taxon>Elusimicrobiota</taxon>
        <taxon>Elusimicrobia</taxon>
        <taxon>Elusimicrobiales</taxon>
        <taxon>Elusimicrobiaceae</taxon>
        <taxon>Elusimicrobium</taxon>
    </lineage>
</organism>
<dbReference type="EC" id="4.3.99.3" evidence="8"/>
<dbReference type="Proteomes" id="UP000001029">
    <property type="component" value="Chromosome"/>
</dbReference>
<keyword evidence="4 8" id="KW-0460">Magnesium</keyword>